<keyword evidence="5 9" id="KW-0812">Transmembrane</keyword>
<comment type="caution">
    <text evidence="10">The sequence shown here is derived from an EMBL/GenBank/DDBJ whole genome shotgun (WGS) entry which is preliminary data.</text>
</comment>
<evidence type="ECO:0000256" key="4">
    <source>
        <dbReference type="ARBA" id="ARBA00022475"/>
    </source>
</evidence>
<keyword evidence="6 9" id="KW-1133">Transmembrane helix</keyword>
<feature type="region of interest" description="Disordered" evidence="8">
    <location>
        <begin position="460"/>
        <end position="515"/>
    </location>
</feature>
<evidence type="ECO:0000313" key="11">
    <source>
        <dbReference type="Proteomes" id="UP001595751"/>
    </source>
</evidence>
<evidence type="ECO:0000256" key="7">
    <source>
        <dbReference type="ARBA" id="ARBA00023136"/>
    </source>
</evidence>
<feature type="compositionally biased region" description="Low complexity" evidence="8">
    <location>
        <begin position="476"/>
        <end position="489"/>
    </location>
</feature>
<gene>
    <name evidence="10" type="ORF">ACFORJ_07530</name>
</gene>
<evidence type="ECO:0000256" key="5">
    <source>
        <dbReference type="ARBA" id="ARBA00022692"/>
    </source>
</evidence>
<dbReference type="PANTHER" id="PTHR21716">
    <property type="entry name" value="TRANSMEMBRANE PROTEIN"/>
    <property type="match status" value="1"/>
</dbReference>
<evidence type="ECO:0000256" key="9">
    <source>
        <dbReference type="SAM" id="Phobius"/>
    </source>
</evidence>
<reference evidence="11" key="1">
    <citation type="journal article" date="2019" name="Int. J. Syst. Evol. Microbiol.">
        <title>The Global Catalogue of Microorganisms (GCM) 10K type strain sequencing project: providing services to taxonomists for standard genome sequencing and annotation.</title>
        <authorList>
            <consortium name="The Broad Institute Genomics Platform"/>
            <consortium name="The Broad Institute Genome Sequencing Center for Infectious Disease"/>
            <person name="Wu L."/>
            <person name="Ma J."/>
        </authorList>
    </citation>
    <scope>NUCLEOTIDE SEQUENCE [LARGE SCALE GENOMIC DNA]</scope>
    <source>
        <strain evidence="11">CCUG 53252</strain>
    </source>
</reference>
<keyword evidence="4" id="KW-1003">Cell membrane</keyword>
<keyword evidence="11" id="KW-1185">Reference proteome</keyword>
<evidence type="ECO:0000256" key="1">
    <source>
        <dbReference type="ARBA" id="ARBA00004651"/>
    </source>
</evidence>
<feature type="transmembrane region" description="Helical" evidence="9">
    <location>
        <begin position="307"/>
        <end position="324"/>
    </location>
</feature>
<comment type="similarity">
    <text evidence="2">Belongs to the autoinducer-2 exporter (AI-2E) (TC 2.A.86) family.</text>
</comment>
<feature type="transmembrane region" description="Helical" evidence="9">
    <location>
        <begin position="110"/>
        <end position="132"/>
    </location>
</feature>
<keyword evidence="3" id="KW-0813">Transport</keyword>
<feature type="transmembrane region" description="Helical" evidence="9">
    <location>
        <begin position="220"/>
        <end position="245"/>
    </location>
</feature>
<evidence type="ECO:0000313" key="10">
    <source>
        <dbReference type="EMBL" id="MFC3850015.1"/>
    </source>
</evidence>
<feature type="transmembrane region" description="Helical" evidence="9">
    <location>
        <begin position="377"/>
        <end position="410"/>
    </location>
</feature>
<feature type="compositionally biased region" description="Basic and acidic residues" evidence="8">
    <location>
        <begin position="460"/>
        <end position="475"/>
    </location>
</feature>
<dbReference type="EMBL" id="JBHRZN010000002">
    <property type="protein sequence ID" value="MFC3850015.1"/>
    <property type="molecule type" value="Genomic_DNA"/>
</dbReference>
<feature type="region of interest" description="Disordered" evidence="8">
    <location>
        <begin position="34"/>
        <end position="55"/>
    </location>
</feature>
<evidence type="ECO:0000256" key="2">
    <source>
        <dbReference type="ARBA" id="ARBA00009773"/>
    </source>
</evidence>
<feature type="transmembrane region" description="Helical" evidence="9">
    <location>
        <begin position="82"/>
        <end position="104"/>
    </location>
</feature>
<keyword evidence="7 9" id="KW-0472">Membrane</keyword>
<evidence type="ECO:0000256" key="3">
    <source>
        <dbReference type="ARBA" id="ARBA00022448"/>
    </source>
</evidence>
<feature type="transmembrane region" description="Helical" evidence="9">
    <location>
        <begin position="139"/>
        <end position="161"/>
    </location>
</feature>
<feature type="transmembrane region" description="Helical" evidence="9">
    <location>
        <begin position="331"/>
        <end position="357"/>
    </location>
</feature>
<dbReference type="PANTHER" id="PTHR21716:SF53">
    <property type="entry name" value="PERMEASE PERM-RELATED"/>
    <property type="match status" value="1"/>
</dbReference>
<protein>
    <submittedName>
        <fullName evidence="10">AI-2E family transporter</fullName>
    </submittedName>
</protein>
<accession>A0ABV7ZPC9</accession>
<evidence type="ECO:0000256" key="8">
    <source>
        <dbReference type="SAM" id="MobiDB-lite"/>
    </source>
</evidence>
<feature type="transmembrane region" description="Helical" evidence="9">
    <location>
        <begin position="281"/>
        <end position="301"/>
    </location>
</feature>
<sequence>MNKDEGTRGDNHARDDRDMIDEVLGTEPMRVDQALSVPDDAHEQRASTPDLKEGGKELGDLIEESESETIDRADVIGEGARWFAGWCLRFLIVCAALFVAFTALGKVWAGLLPVLLALIVATVLGPPAAYLIRHKWPDAAAAAVSLLGAVAIVSGVIAIIAPTVRSQLPHLKDQFTQGIMELQKVLQGPPFNVKDEQLLDLLDQATSWVQRRSGDIANTVLQGITVVGNVTVTLLVMLVLTFFFIKDGRKFLPWLRSIAGRRLGWHLTEVLTRSWDTLGGFIRTQALVSFIDAIFIGLGLWLLNVPLALVLAVITFFAGFIPIIGAVSAGFIAVVVALMANGLTTALLVLALIVVVQQVEGNILSPMLQSRAMNLHAAIVLLAVTLGGTLFGIVGAFLAVPVAAVLAVWLRYLGDLTDLRTGDKTAADIKFATEAGSISGLQTEAAGRAMRDRLASLRLGGKRDDDDAEGPKDGDAPAPTTATANDPLAGKPGDGPTTTAFGRLGDAVTGRFRRR</sequence>
<comment type="subcellular location">
    <subcellularLocation>
        <location evidence="1">Cell membrane</location>
        <topology evidence="1">Multi-pass membrane protein</topology>
    </subcellularLocation>
</comment>
<feature type="compositionally biased region" description="Basic and acidic residues" evidence="8">
    <location>
        <begin position="39"/>
        <end position="55"/>
    </location>
</feature>
<dbReference type="RefSeq" id="WP_290289375.1">
    <property type="nucleotide sequence ID" value="NZ_CP047211.1"/>
</dbReference>
<organism evidence="10 11">
    <name type="scientific">Corynebacterium hansenii</name>
    <dbReference type="NCBI Taxonomy" id="394964"/>
    <lineage>
        <taxon>Bacteria</taxon>
        <taxon>Bacillati</taxon>
        <taxon>Actinomycetota</taxon>
        <taxon>Actinomycetes</taxon>
        <taxon>Mycobacteriales</taxon>
        <taxon>Corynebacteriaceae</taxon>
        <taxon>Corynebacterium</taxon>
    </lineage>
</organism>
<dbReference type="InterPro" id="IPR002549">
    <property type="entry name" value="AI-2E-like"/>
</dbReference>
<dbReference type="Proteomes" id="UP001595751">
    <property type="component" value="Unassembled WGS sequence"/>
</dbReference>
<name>A0ABV7ZPC9_9CORY</name>
<proteinExistence type="inferred from homology"/>
<evidence type="ECO:0000256" key="6">
    <source>
        <dbReference type="ARBA" id="ARBA00022989"/>
    </source>
</evidence>
<dbReference type="Pfam" id="PF01594">
    <property type="entry name" value="AI-2E_transport"/>
    <property type="match status" value="1"/>
</dbReference>